<feature type="domain" description="N-acetyltransferase" evidence="1">
    <location>
        <begin position="1"/>
        <end position="165"/>
    </location>
</feature>
<protein>
    <submittedName>
        <fullName evidence="2">Protein N-acetyltransferase, RimJ/RimL family</fullName>
    </submittedName>
</protein>
<dbReference type="InterPro" id="IPR016181">
    <property type="entry name" value="Acyl_CoA_acyltransferase"/>
</dbReference>
<reference evidence="2 3" key="1">
    <citation type="submission" date="2017-02" db="EMBL/GenBank/DDBJ databases">
        <authorList>
            <person name="Peterson S.W."/>
        </authorList>
    </citation>
    <scope>NUCLEOTIDE SEQUENCE [LARGE SCALE GENOMIC DNA]</scope>
    <source>
        <strain evidence="2 3">ATCC 17233</strain>
    </source>
</reference>
<proteinExistence type="predicted"/>
<evidence type="ECO:0000313" key="3">
    <source>
        <dbReference type="Proteomes" id="UP000189857"/>
    </source>
</evidence>
<dbReference type="RefSeq" id="WP_159444173.1">
    <property type="nucleotide sequence ID" value="NZ_FMTO01000019.1"/>
</dbReference>
<gene>
    <name evidence="2" type="ORF">SAMN02745110_02386</name>
</gene>
<keyword evidence="3" id="KW-1185">Reference proteome</keyword>
<organism evidence="2 3">
    <name type="scientific">Eubacterium ruminantium</name>
    <dbReference type="NCBI Taxonomy" id="42322"/>
    <lineage>
        <taxon>Bacteria</taxon>
        <taxon>Bacillati</taxon>
        <taxon>Bacillota</taxon>
        <taxon>Clostridia</taxon>
        <taxon>Eubacteriales</taxon>
        <taxon>Eubacteriaceae</taxon>
        <taxon>Eubacterium</taxon>
    </lineage>
</organism>
<dbReference type="PANTHER" id="PTHR43415">
    <property type="entry name" value="SPERMIDINE N(1)-ACETYLTRANSFERASE"/>
    <property type="match status" value="1"/>
</dbReference>
<dbReference type="SUPFAM" id="SSF55729">
    <property type="entry name" value="Acyl-CoA N-acyltransferases (Nat)"/>
    <property type="match status" value="1"/>
</dbReference>
<name>A0A1T4QGS7_9FIRM</name>
<sequence>MILRNYKKEDSPIIATWLRTEEELYKWSSDRFNKFPLEENDIEENYAPQLEAGRFFPLTAEDEEGNVIGHFIIRYPREDDDSSVRFGFVVVDPKLRGKGYGKEMLLLGVEYVKENLFVKRIDLGVFDNNESAKHCYEAVGFKEYAIRDCELPIGKWKCIDMEMFI</sequence>
<dbReference type="GO" id="GO:0016747">
    <property type="term" value="F:acyltransferase activity, transferring groups other than amino-acyl groups"/>
    <property type="evidence" value="ECO:0007669"/>
    <property type="project" value="InterPro"/>
</dbReference>
<evidence type="ECO:0000313" key="2">
    <source>
        <dbReference type="EMBL" id="SKA03003.1"/>
    </source>
</evidence>
<dbReference type="EMBL" id="FUXA01000020">
    <property type="protein sequence ID" value="SKA03003.1"/>
    <property type="molecule type" value="Genomic_DNA"/>
</dbReference>
<evidence type="ECO:0000259" key="1">
    <source>
        <dbReference type="PROSITE" id="PS51186"/>
    </source>
</evidence>
<dbReference type="Pfam" id="PF00583">
    <property type="entry name" value="Acetyltransf_1"/>
    <property type="match status" value="1"/>
</dbReference>
<dbReference type="PROSITE" id="PS51186">
    <property type="entry name" value="GNAT"/>
    <property type="match status" value="1"/>
</dbReference>
<dbReference type="PANTHER" id="PTHR43415:SF5">
    <property type="entry name" value="ACETYLTRANSFERASE"/>
    <property type="match status" value="1"/>
</dbReference>
<dbReference type="AlphaFoldDB" id="A0A1T4QGS7"/>
<dbReference type="InterPro" id="IPR000182">
    <property type="entry name" value="GNAT_dom"/>
</dbReference>
<dbReference type="CDD" id="cd04301">
    <property type="entry name" value="NAT_SF"/>
    <property type="match status" value="1"/>
</dbReference>
<dbReference type="Gene3D" id="3.40.630.30">
    <property type="match status" value="1"/>
</dbReference>
<dbReference type="Proteomes" id="UP000189857">
    <property type="component" value="Unassembled WGS sequence"/>
</dbReference>
<accession>A0A1T4QGS7</accession>
<keyword evidence="2" id="KW-0808">Transferase</keyword>